<dbReference type="PANTHER" id="PTHR31672:SF13">
    <property type="entry name" value="F-BOX PROTEIN CPR30-LIKE"/>
    <property type="match status" value="1"/>
</dbReference>
<accession>A0A396IWP0</accession>
<dbReference type="PROSITE" id="PS50181">
    <property type="entry name" value="FBOX"/>
    <property type="match status" value="1"/>
</dbReference>
<dbReference type="SUPFAM" id="SSF81383">
    <property type="entry name" value="F-box domain"/>
    <property type="match status" value="1"/>
</dbReference>
<dbReference type="EMBL" id="PSQE01000003">
    <property type="protein sequence ID" value="RHN67357.1"/>
    <property type="molecule type" value="Genomic_DNA"/>
</dbReference>
<dbReference type="Pfam" id="PF08268">
    <property type="entry name" value="FBA_3"/>
    <property type="match status" value="1"/>
</dbReference>
<dbReference type="NCBIfam" id="TIGR01640">
    <property type="entry name" value="F_box_assoc_1"/>
    <property type="match status" value="1"/>
</dbReference>
<dbReference type="InterPro" id="IPR050796">
    <property type="entry name" value="SCF_F-box_component"/>
</dbReference>
<evidence type="ECO:0000313" key="2">
    <source>
        <dbReference type="EMBL" id="RHN67357.1"/>
    </source>
</evidence>
<dbReference type="Gene3D" id="1.20.1280.50">
    <property type="match status" value="1"/>
</dbReference>
<evidence type="ECO:0000259" key="1">
    <source>
        <dbReference type="PROSITE" id="PS50181"/>
    </source>
</evidence>
<gene>
    <name evidence="2" type="ORF">MtrunA17_Chr3g0101891</name>
</gene>
<name>A0A396IWP0_MEDTR</name>
<dbReference type="InterPro" id="IPR017451">
    <property type="entry name" value="F-box-assoc_interact_dom"/>
</dbReference>
<feature type="domain" description="F-box" evidence="1">
    <location>
        <begin position="29"/>
        <end position="75"/>
    </location>
</feature>
<dbReference type="Gramene" id="rna15538">
    <property type="protein sequence ID" value="RHN67357.1"/>
    <property type="gene ID" value="gene15538"/>
</dbReference>
<protein>
    <submittedName>
        <fullName evidence="2">Putative F-box domain-containing protein</fullName>
    </submittedName>
</protein>
<reference evidence="2" key="1">
    <citation type="journal article" date="2018" name="Nat. Plants">
        <title>Whole-genome landscape of Medicago truncatula symbiotic genes.</title>
        <authorList>
            <person name="Pecrix Y."/>
            <person name="Gamas P."/>
            <person name="Carrere S."/>
        </authorList>
    </citation>
    <scope>NUCLEOTIDE SEQUENCE</scope>
    <source>
        <tissue evidence="2">Leaves</tissue>
    </source>
</reference>
<dbReference type="InterPro" id="IPR036047">
    <property type="entry name" value="F-box-like_dom_sf"/>
</dbReference>
<dbReference type="Pfam" id="PF00646">
    <property type="entry name" value="F-box"/>
    <property type="match status" value="1"/>
</dbReference>
<dbReference type="InterPro" id="IPR013187">
    <property type="entry name" value="F-box-assoc_dom_typ3"/>
</dbReference>
<dbReference type="SMART" id="SM00256">
    <property type="entry name" value="FBOX"/>
    <property type="match status" value="1"/>
</dbReference>
<dbReference type="PANTHER" id="PTHR31672">
    <property type="entry name" value="BNACNNG10540D PROTEIN"/>
    <property type="match status" value="1"/>
</dbReference>
<sequence length="378" mass="43449">MEKTTTTTTTKLIGTTLSLLCSLFMSSDPPLLSELPFELVAEILCRLPVMFLLQLRCLSKFFNTLISDPKFAKKHLRLSTTRHLILSYADIHDHSRLISYPLHSTFHQCDSIFNSVTVKPTQIRYPFNKQYNNIVGSCHGILCLTRKQSMHDKRNNVLLWNLSIRKFKILPSFKSPPNSRPTLYGFGYDHVTNVYKVLAVFSCDFGNMVFKAQGMVHTLGTNSWRMINGELPLPDNRYESLKFVSGALHWIAYRDNNHSVVSFNLGIESYGKFLPPNYGGEDVHNVILGARGIEYGNEESWTKLFRIPYIKGPFHNPYTKPLWISEDDQVLIDYTSFERINLAVYDFKNGTFKKLLMQDIKCWITSEVCVESLISPCF</sequence>
<proteinExistence type="predicted"/>
<organism evidence="2">
    <name type="scientific">Medicago truncatula</name>
    <name type="common">Barrel medic</name>
    <name type="synonym">Medicago tribuloides</name>
    <dbReference type="NCBI Taxonomy" id="3880"/>
    <lineage>
        <taxon>Eukaryota</taxon>
        <taxon>Viridiplantae</taxon>
        <taxon>Streptophyta</taxon>
        <taxon>Embryophyta</taxon>
        <taxon>Tracheophyta</taxon>
        <taxon>Spermatophyta</taxon>
        <taxon>Magnoliopsida</taxon>
        <taxon>eudicotyledons</taxon>
        <taxon>Gunneridae</taxon>
        <taxon>Pentapetalae</taxon>
        <taxon>rosids</taxon>
        <taxon>fabids</taxon>
        <taxon>Fabales</taxon>
        <taxon>Fabaceae</taxon>
        <taxon>Papilionoideae</taxon>
        <taxon>50 kb inversion clade</taxon>
        <taxon>NPAAA clade</taxon>
        <taxon>Hologalegina</taxon>
        <taxon>IRL clade</taxon>
        <taxon>Trifolieae</taxon>
        <taxon>Medicago</taxon>
    </lineage>
</organism>
<comment type="caution">
    <text evidence="2">The sequence shown here is derived from an EMBL/GenBank/DDBJ whole genome shotgun (WGS) entry which is preliminary data.</text>
</comment>
<dbReference type="Proteomes" id="UP000265566">
    <property type="component" value="Chromosome 3"/>
</dbReference>
<dbReference type="AlphaFoldDB" id="A0A396IWP0"/>
<dbReference type="InterPro" id="IPR001810">
    <property type="entry name" value="F-box_dom"/>
</dbReference>